<proteinExistence type="inferred from homology"/>
<accession>A0A0H2KL94</accession>
<dbReference type="InterPro" id="IPR036761">
    <property type="entry name" value="TTHA0802/YceI-like_sf"/>
</dbReference>
<protein>
    <recommendedName>
        <fullName evidence="3">Lipid/polyisoprenoid-binding YceI-like domain-containing protein</fullName>
    </recommendedName>
</protein>
<feature type="domain" description="Lipid/polyisoprenoid-binding YceI-like" evidence="3">
    <location>
        <begin position="63"/>
        <end position="229"/>
    </location>
</feature>
<feature type="region of interest" description="Disordered" evidence="2">
    <location>
        <begin position="32"/>
        <end position="60"/>
    </location>
</feature>
<dbReference type="STRING" id="264251.FB00_15305"/>
<dbReference type="Gene3D" id="2.40.128.110">
    <property type="entry name" value="Lipid/polyisoprenoid-binding, YceI-like"/>
    <property type="match status" value="1"/>
</dbReference>
<dbReference type="EMBL" id="JNBQ01000024">
    <property type="protein sequence ID" value="KLN33908.1"/>
    <property type="molecule type" value="Genomic_DNA"/>
</dbReference>
<dbReference type="PATRIC" id="fig|264251.5.peg.3115"/>
<comment type="caution">
    <text evidence="4">The sequence shown here is derived from an EMBL/GenBank/DDBJ whole genome shotgun (WGS) entry which is preliminary data.</text>
</comment>
<reference evidence="4 5" key="1">
    <citation type="submission" date="2014-05" db="EMBL/GenBank/DDBJ databases">
        <title>Cellulosimicrobium funkei U11 genome.</title>
        <authorList>
            <person name="Hu C."/>
            <person name="Gong Y."/>
            <person name="Wan W."/>
            <person name="Jiang M."/>
        </authorList>
    </citation>
    <scope>NUCLEOTIDE SEQUENCE [LARGE SCALE GENOMIC DNA]</scope>
    <source>
        <strain evidence="4 5">U11</strain>
    </source>
</reference>
<evidence type="ECO:0000313" key="4">
    <source>
        <dbReference type="EMBL" id="KLN33908.1"/>
    </source>
</evidence>
<evidence type="ECO:0000313" key="5">
    <source>
        <dbReference type="Proteomes" id="UP000035265"/>
    </source>
</evidence>
<evidence type="ECO:0000256" key="1">
    <source>
        <dbReference type="ARBA" id="ARBA00008812"/>
    </source>
</evidence>
<evidence type="ECO:0000259" key="3">
    <source>
        <dbReference type="SMART" id="SM00867"/>
    </source>
</evidence>
<evidence type="ECO:0000256" key="2">
    <source>
        <dbReference type="SAM" id="MobiDB-lite"/>
    </source>
</evidence>
<comment type="similarity">
    <text evidence="1">Belongs to the UPF0312 family.</text>
</comment>
<keyword evidence="5" id="KW-1185">Reference proteome</keyword>
<name>A0A0H2KL94_9MICO</name>
<dbReference type="Proteomes" id="UP000035265">
    <property type="component" value="Unassembled WGS sequence"/>
</dbReference>
<dbReference type="PANTHER" id="PTHR34406:SF1">
    <property type="entry name" value="PROTEIN YCEI"/>
    <property type="match status" value="1"/>
</dbReference>
<gene>
    <name evidence="4" type="ORF">FB00_15305</name>
</gene>
<organism evidence="4 5">
    <name type="scientific">Cellulosimicrobium funkei</name>
    <dbReference type="NCBI Taxonomy" id="264251"/>
    <lineage>
        <taxon>Bacteria</taxon>
        <taxon>Bacillati</taxon>
        <taxon>Actinomycetota</taxon>
        <taxon>Actinomycetes</taxon>
        <taxon>Micrococcales</taxon>
        <taxon>Promicromonosporaceae</taxon>
        <taxon>Cellulosimicrobium</taxon>
    </lineage>
</organism>
<sequence length="234" mass="24396">MSRSTRWIVVSVVLALVVVLLAPFVYSEVQEGRTPPPLGLQSPGEETASAAPAEPGPFDVDGEWVVGPGSEAGFRADVLEVPADEAVLLGVTSDVTGTFRVRSGSLETATVTVETTTLRTGSAVADRQLQQALETDLYPTTLFSLTSPLDVSELSSTTAPVRLEASGALTIRDETEAVTVALEAQRSGDGVLATGAIGVRFSDFGIAVPPVAPVQVRDEGTVEVRLQLVRPASP</sequence>
<dbReference type="SMART" id="SM00867">
    <property type="entry name" value="YceI"/>
    <property type="match status" value="1"/>
</dbReference>
<dbReference type="AlphaFoldDB" id="A0A0H2KL94"/>
<dbReference type="SUPFAM" id="SSF101874">
    <property type="entry name" value="YceI-like"/>
    <property type="match status" value="1"/>
</dbReference>
<dbReference type="InterPro" id="IPR007372">
    <property type="entry name" value="Lipid/polyisoprenoid-bd_YceI"/>
</dbReference>
<dbReference type="PANTHER" id="PTHR34406">
    <property type="entry name" value="PROTEIN YCEI"/>
    <property type="match status" value="1"/>
</dbReference>
<dbReference type="Pfam" id="PF04264">
    <property type="entry name" value="YceI"/>
    <property type="match status" value="1"/>
</dbReference>
<dbReference type="RefSeq" id="WP_052877710.1">
    <property type="nucleotide sequence ID" value="NZ_JNBQ01000024.1"/>
</dbReference>